<dbReference type="RefSeq" id="WP_018644864.1">
    <property type="nucleotide sequence ID" value="NZ_VLLA01000010.1"/>
</dbReference>
<dbReference type="Gene3D" id="3.40.50.1390">
    <property type="entry name" value="Resolvase, N-terminal catalytic domain"/>
    <property type="match status" value="1"/>
</dbReference>
<evidence type="ECO:0000313" key="5">
    <source>
        <dbReference type="Proteomes" id="UP000316291"/>
    </source>
</evidence>
<gene>
    <name evidence="4" type="ORF">IQ16_04080</name>
</gene>
<dbReference type="PROSITE" id="PS51736">
    <property type="entry name" value="RECOMBINASES_3"/>
    <property type="match status" value="1"/>
</dbReference>
<dbReference type="InterPro" id="IPR036162">
    <property type="entry name" value="Resolvase-like_N_sf"/>
</dbReference>
<dbReference type="PANTHER" id="PTHR30461">
    <property type="entry name" value="DNA-INVERTASE FROM LAMBDOID PROPHAGE"/>
    <property type="match status" value="1"/>
</dbReference>
<dbReference type="InterPro" id="IPR006119">
    <property type="entry name" value="Resolv_N"/>
</dbReference>
<dbReference type="EMBL" id="VLLA01000010">
    <property type="protein sequence ID" value="TWI68236.1"/>
    <property type="molecule type" value="Genomic_DNA"/>
</dbReference>
<name>A0A562RIN9_9BRAD</name>
<dbReference type="SMART" id="SM00857">
    <property type="entry name" value="Resolvase"/>
    <property type="match status" value="1"/>
</dbReference>
<organism evidence="4 5">
    <name type="scientific">Bradyrhizobium huanghuaihaiense</name>
    <dbReference type="NCBI Taxonomy" id="990078"/>
    <lineage>
        <taxon>Bacteria</taxon>
        <taxon>Pseudomonadati</taxon>
        <taxon>Pseudomonadota</taxon>
        <taxon>Alphaproteobacteria</taxon>
        <taxon>Hyphomicrobiales</taxon>
        <taxon>Nitrobacteraceae</taxon>
        <taxon>Bradyrhizobium</taxon>
    </lineage>
</organism>
<reference evidence="4 5" key="1">
    <citation type="journal article" date="2015" name="Stand. Genomic Sci.">
        <title>Genomic Encyclopedia of Bacterial and Archaeal Type Strains, Phase III: the genomes of soil and plant-associated and newly described type strains.</title>
        <authorList>
            <person name="Whitman W.B."/>
            <person name="Woyke T."/>
            <person name="Klenk H.P."/>
            <person name="Zhou Y."/>
            <person name="Lilburn T.G."/>
            <person name="Beck B.J."/>
            <person name="De Vos P."/>
            <person name="Vandamme P."/>
            <person name="Eisen J.A."/>
            <person name="Garrity G."/>
            <person name="Hugenholtz P."/>
            <person name="Kyrpides N.C."/>
        </authorList>
    </citation>
    <scope>NUCLEOTIDE SEQUENCE [LARGE SCALE GENOMIC DNA]</scope>
    <source>
        <strain evidence="4 5">CGMCC 1.10948</strain>
    </source>
</reference>
<dbReference type="AlphaFoldDB" id="A0A562RIN9"/>
<evidence type="ECO:0000256" key="2">
    <source>
        <dbReference type="ARBA" id="ARBA00023172"/>
    </source>
</evidence>
<dbReference type="InterPro" id="IPR050639">
    <property type="entry name" value="SSR_resolvase"/>
</dbReference>
<dbReference type="GO" id="GO:0000150">
    <property type="term" value="F:DNA strand exchange activity"/>
    <property type="evidence" value="ECO:0007669"/>
    <property type="project" value="InterPro"/>
</dbReference>
<keyword evidence="2" id="KW-0233">DNA recombination</keyword>
<sequence length="233" mass="25581">MRPAVSYIRVSKPKQGRSGLGLEAQQAAIKAFCAQHGYSIEAEYREVETGKGADALERRPELAAAMKFARKLGKGGKTGAAPIIIAKLDRLSRDVHFISGLMVQRIPFIVTELGPDVDPFMLHIHAAVAEKERERIAQRTREALTAAKARGQLLGNPGIGEARKAEADQHAEHFRPIIEPIRNLPAKRISMILNDRGVTTPRGGKWQATQVIRLLSRLQFSGDVPSVNSDRPT</sequence>
<evidence type="ECO:0000259" key="3">
    <source>
        <dbReference type="PROSITE" id="PS51736"/>
    </source>
</evidence>
<dbReference type="Pfam" id="PF00239">
    <property type="entry name" value="Resolvase"/>
    <property type="match status" value="1"/>
</dbReference>
<dbReference type="GO" id="GO:0003677">
    <property type="term" value="F:DNA binding"/>
    <property type="evidence" value="ECO:0007669"/>
    <property type="project" value="UniProtKB-KW"/>
</dbReference>
<dbReference type="Proteomes" id="UP000316291">
    <property type="component" value="Unassembled WGS sequence"/>
</dbReference>
<dbReference type="CDD" id="cd00338">
    <property type="entry name" value="Ser_Recombinase"/>
    <property type="match status" value="1"/>
</dbReference>
<evidence type="ECO:0000313" key="4">
    <source>
        <dbReference type="EMBL" id="TWI68236.1"/>
    </source>
</evidence>
<keyword evidence="5" id="KW-1185">Reference proteome</keyword>
<comment type="caution">
    <text evidence="4">The sequence shown here is derived from an EMBL/GenBank/DDBJ whole genome shotgun (WGS) entry which is preliminary data.</text>
</comment>
<dbReference type="SUPFAM" id="SSF53041">
    <property type="entry name" value="Resolvase-like"/>
    <property type="match status" value="1"/>
</dbReference>
<protein>
    <submittedName>
        <fullName evidence="4">DNA invertase Pin-like site-specific DNA recombinase</fullName>
    </submittedName>
</protein>
<feature type="domain" description="Resolvase/invertase-type recombinase catalytic" evidence="3">
    <location>
        <begin position="3"/>
        <end position="151"/>
    </location>
</feature>
<proteinExistence type="predicted"/>
<evidence type="ECO:0000256" key="1">
    <source>
        <dbReference type="ARBA" id="ARBA00023125"/>
    </source>
</evidence>
<accession>A0A562RIN9</accession>
<keyword evidence="1" id="KW-0238">DNA-binding</keyword>
<dbReference type="OrthoDB" id="2290206at2"/>
<dbReference type="PANTHER" id="PTHR30461:SF2">
    <property type="entry name" value="SERINE RECOMBINASE PINE-RELATED"/>
    <property type="match status" value="1"/>
</dbReference>